<gene>
    <name evidence="1" type="ORF">HINF_LOCUS28988</name>
    <name evidence="2" type="ORF">HINF_LOCUS42771</name>
</gene>
<organism evidence="1">
    <name type="scientific">Hexamita inflata</name>
    <dbReference type="NCBI Taxonomy" id="28002"/>
    <lineage>
        <taxon>Eukaryota</taxon>
        <taxon>Metamonada</taxon>
        <taxon>Diplomonadida</taxon>
        <taxon>Hexamitidae</taxon>
        <taxon>Hexamitinae</taxon>
        <taxon>Hexamita</taxon>
    </lineage>
</organism>
<proteinExistence type="predicted"/>
<dbReference type="Proteomes" id="UP001642409">
    <property type="component" value="Unassembled WGS sequence"/>
</dbReference>
<evidence type="ECO:0000313" key="1">
    <source>
        <dbReference type="EMBL" id="CAI9941343.1"/>
    </source>
</evidence>
<comment type="caution">
    <text evidence="1">The sequence shown here is derived from an EMBL/GenBank/DDBJ whole genome shotgun (WGS) entry which is preliminary data.</text>
</comment>
<reference evidence="2 3" key="2">
    <citation type="submission" date="2024-07" db="EMBL/GenBank/DDBJ databases">
        <authorList>
            <person name="Akdeniz Z."/>
        </authorList>
    </citation>
    <scope>NUCLEOTIDE SEQUENCE [LARGE SCALE GENOMIC DNA]</scope>
</reference>
<protein>
    <submittedName>
        <fullName evidence="2">Hypothetical_protein</fullName>
    </submittedName>
</protein>
<dbReference type="EMBL" id="CAXDID020000175">
    <property type="protein sequence ID" value="CAL6048598.1"/>
    <property type="molecule type" value="Genomic_DNA"/>
</dbReference>
<reference evidence="1" key="1">
    <citation type="submission" date="2023-06" db="EMBL/GenBank/DDBJ databases">
        <authorList>
            <person name="Kurt Z."/>
        </authorList>
    </citation>
    <scope>NUCLEOTIDE SEQUENCE</scope>
</reference>
<keyword evidence="3" id="KW-1185">Reference proteome</keyword>
<name>A0AA86PQ37_9EUKA</name>
<evidence type="ECO:0000313" key="3">
    <source>
        <dbReference type="Proteomes" id="UP001642409"/>
    </source>
</evidence>
<dbReference type="EMBL" id="CATOUU010000688">
    <property type="protein sequence ID" value="CAI9941343.1"/>
    <property type="molecule type" value="Genomic_DNA"/>
</dbReference>
<sequence>MRLEALHIAAGTLCLRFIQSSGRQSQNQLVERRTNSVCLRRLCRVIILAKDAWHQDQLQIRFSGEISGIVLEQVTFDLWAVTIYEMEMEGLNSVVLLEISLHLKKSLYLRLKQWKNTSLARLSLTNTNNLYIILSPEAANPRTERVSTNRQARF</sequence>
<evidence type="ECO:0000313" key="2">
    <source>
        <dbReference type="EMBL" id="CAL6048598.1"/>
    </source>
</evidence>
<dbReference type="AlphaFoldDB" id="A0AA86PQ37"/>
<accession>A0AA86PQ37</accession>